<sequence>MDWDFLVGAPMPPQSQLLHGCFLEADRADRVAQGLDALRVALAQSFHGHMIPIIEEIRQSGRNLRELADRGHVHASRVPIVTNYLNVVLPCLSKSLRDITSYYDDKTVTRELRWRKMYHEMKKEADMELFQRFLLYNRFLSLLVLLLTREKAQDRTQLELQRARIMTLRERQGLPAPTQSPVTELIRQEGAMVPLMREKPHWAEQVFAAPLSSRTDMHGPLRSYARGPFVPAGDGARHMPDAARVLLRRSFDSDRLGLMIILNAANGGPYFVLRVYDGGAQFFSFRGIHEICVHQAGNSLRLKRWSHSIQGPKLWAVLGFITWEELVLFHCTFIALKARNNLTVSMDPREYKFYDEKRLFQAQIIDDDYQHSLIVYEDNRTRGMRLHAAVWDGELRACPVWTAFGTCGGQDASNTDHSCLAQIRNPADISDQSVTHQSASSRWLTRKSKHRVWINEIKLYVFCDKYKEANMRRNKAGAFEIHFVSDEAAGRFKEVFYPAPAPESQGDGE</sequence>
<name>A0AAD9SLF0_PHOAM</name>
<dbReference type="InterPro" id="IPR057082">
    <property type="entry name" value="PH_C"/>
</dbReference>
<dbReference type="Pfam" id="PF23074">
    <property type="entry name" value="PH_FT_N"/>
    <property type="match status" value="1"/>
</dbReference>
<comment type="caution">
    <text evidence="3">The sequence shown here is derived from an EMBL/GenBank/DDBJ whole genome shotgun (WGS) entry which is preliminary data.</text>
</comment>
<protein>
    <submittedName>
        <fullName evidence="3">Uncharacterized protein</fullName>
    </submittedName>
</protein>
<gene>
    <name evidence="3" type="ORF">N8I77_004672</name>
</gene>
<feature type="domain" description="PH" evidence="2">
    <location>
        <begin position="434"/>
        <end position="497"/>
    </location>
</feature>
<dbReference type="EMBL" id="JAUJFL010000002">
    <property type="protein sequence ID" value="KAK2611323.1"/>
    <property type="molecule type" value="Genomic_DNA"/>
</dbReference>
<dbReference type="AlphaFoldDB" id="A0AAD9SLF0"/>
<dbReference type="InterPro" id="IPR057081">
    <property type="entry name" value="PH_N"/>
</dbReference>
<evidence type="ECO:0000313" key="3">
    <source>
        <dbReference type="EMBL" id="KAK2611323.1"/>
    </source>
</evidence>
<dbReference type="Proteomes" id="UP001265746">
    <property type="component" value="Unassembled WGS sequence"/>
</dbReference>
<accession>A0AAD9SLF0</accession>
<dbReference type="Pfam" id="PF23076">
    <property type="entry name" value="PH_FT_C"/>
    <property type="match status" value="2"/>
</dbReference>
<organism evidence="3 4">
    <name type="scientific">Phomopsis amygdali</name>
    <name type="common">Fusicoccum amygdali</name>
    <dbReference type="NCBI Taxonomy" id="1214568"/>
    <lineage>
        <taxon>Eukaryota</taxon>
        <taxon>Fungi</taxon>
        <taxon>Dikarya</taxon>
        <taxon>Ascomycota</taxon>
        <taxon>Pezizomycotina</taxon>
        <taxon>Sordariomycetes</taxon>
        <taxon>Sordariomycetidae</taxon>
        <taxon>Diaporthales</taxon>
        <taxon>Diaporthaceae</taxon>
        <taxon>Diaporthe</taxon>
    </lineage>
</organism>
<feature type="domain" description="PH" evidence="1">
    <location>
        <begin position="238"/>
        <end position="353"/>
    </location>
</feature>
<feature type="domain" description="PH" evidence="2">
    <location>
        <begin position="358"/>
        <end position="406"/>
    </location>
</feature>
<reference evidence="3" key="1">
    <citation type="submission" date="2023-06" db="EMBL/GenBank/DDBJ databases">
        <authorList>
            <person name="Noh H."/>
        </authorList>
    </citation>
    <scope>NUCLEOTIDE SEQUENCE</scope>
    <source>
        <strain evidence="3">DUCC20226</strain>
    </source>
</reference>
<evidence type="ECO:0000313" key="4">
    <source>
        <dbReference type="Proteomes" id="UP001265746"/>
    </source>
</evidence>
<proteinExistence type="predicted"/>
<evidence type="ECO:0000259" key="2">
    <source>
        <dbReference type="Pfam" id="PF23076"/>
    </source>
</evidence>
<evidence type="ECO:0000259" key="1">
    <source>
        <dbReference type="Pfam" id="PF23074"/>
    </source>
</evidence>
<keyword evidence="4" id="KW-1185">Reference proteome</keyword>